<keyword evidence="1" id="KW-0479">Metal-binding</keyword>
<dbReference type="InterPro" id="IPR013083">
    <property type="entry name" value="Znf_RING/FYVE/PHD"/>
</dbReference>
<keyword evidence="1" id="KW-0863">Zinc-finger</keyword>
<feature type="region of interest" description="Disordered" evidence="2">
    <location>
        <begin position="128"/>
        <end position="233"/>
    </location>
</feature>
<feature type="compositionally biased region" description="Basic and acidic residues" evidence="2">
    <location>
        <begin position="133"/>
        <end position="157"/>
    </location>
</feature>
<protein>
    <recommendedName>
        <fullName evidence="3">RING-type domain-containing protein</fullName>
    </recommendedName>
</protein>
<feature type="region of interest" description="Disordered" evidence="2">
    <location>
        <begin position="1"/>
        <end position="116"/>
    </location>
</feature>
<dbReference type="EMBL" id="HBHX01055713">
    <property type="protein sequence ID" value="CAE0135420.1"/>
    <property type="molecule type" value="Transcribed_RNA"/>
</dbReference>
<evidence type="ECO:0000256" key="1">
    <source>
        <dbReference type="PROSITE-ProRule" id="PRU00175"/>
    </source>
</evidence>
<gene>
    <name evidence="4" type="ORF">HERI1096_LOCUS30706</name>
</gene>
<feature type="compositionally biased region" description="Basic and acidic residues" evidence="2">
    <location>
        <begin position="165"/>
        <end position="224"/>
    </location>
</feature>
<reference evidence="4" key="1">
    <citation type="submission" date="2021-01" db="EMBL/GenBank/DDBJ databases">
        <authorList>
            <person name="Corre E."/>
            <person name="Pelletier E."/>
            <person name="Niang G."/>
            <person name="Scheremetjew M."/>
            <person name="Finn R."/>
            <person name="Kale V."/>
            <person name="Holt S."/>
            <person name="Cochrane G."/>
            <person name="Meng A."/>
            <person name="Brown T."/>
            <person name="Cohen L."/>
        </authorList>
    </citation>
    <scope>NUCLEOTIDE SEQUENCE</scope>
    <source>
        <strain evidence="4">CCMP281</strain>
    </source>
</reference>
<evidence type="ECO:0000256" key="2">
    <source>
        <dbReference type="SAM" id="MobiDB-lite"/>
    </source>
</evidence>
<dbReference type="AlphaFoldDB" id="A0A7S3BHF2"/>
<feature type="compositionally biased region" description="Low complexity" evidence="2">
    <location>
        <begin position="32"/>
        <end position="51"/>
    </location>
</feature>
<feature type="compositionally biased region" description="Low complexity" evidence="2">
    <location>
        <begin position="314"/>
        <end position="325"/>
    </location>
</feature>
<dbReference type="Pfam" id="PF13920">
    <property type="entry name" value="zf-C3HC4_3"/>
    <property type="match status" value="1"/>
</dbReference>
<feature type="region of interest" description="Disordered" evidence="2">
    <location>
        <begin position="304"/>
        <end position="344"/>
    </location>
</feature>
<sequence>MSDSDSDDMPSLVDGSGDSSDEDNLTAPNLLRQQQQLQQQQQQQQHFAAQQREAEQRQREEGRRRVEARQREEERRREEVRQRDEARQREAARLREQAKHEELRREISAQEQKKREAVEAQLLTAQTQLSELRAAESSRDLDRLAAQREVQQARRDAQQAAEQAQAERDKRTEIQKEMKKVQREMQLKDDEHREFEAKQREAERQERLREEREQKQKQRKEESRRKLREKSATGAKVELLEKEVNDLQEIISGLEKERDDLALDQKQCQEMVQQVLQTNVSLNSKVKQHEATIKQKEATIASLKGPTTLPAPPSAAAGADAPDAAVSHPSEGVALPDLDESGSSSSSLECVICLEKRISHCLVPCGHYILCQDCAPQFEGGASTCPVCRHKIKKVQRIFGPND</sequence>
<name>A0A7S3BHF2_9EUKA</name>
<accession>A0A7S3BHF2</accession>
<dbReference type="SUPFAM" id="SSF57850">
    <property type="entry name" value="RING/U-box"/>
    <property type="match status" value="1"/>
</dbReference>
<dbReference type="PROSITE" id="PS50089">
    <property type="entry name" value="ZF_RING_2"/>
    <property type="match status" value="1"/>
</dbReference>
<evidence type="ECO:0000259" key="3">
    <source>
        <dbReference type="PROSITE" id="PS50089"/>
    </source>
</evidence>
<dbReference type="GO" id="GO:0008270">
    <property type="term" value="F:zinc ion binding"/>
    <property type="evidence" value="ECO:0007669"/>
    <property type="project" value="UniProtKB-KW"/>
</dbReference>
<dbReference type="InterPro" id="IPR001841">
    <property type="entry name" value="Znf_RING"/>
</dbReference>
<dbReference type="Gene3D" id="3.30.40.10">
    <property type="entry name" value="Zinc/RING finger domain, C3HC4 (zinc finger)"/>
    <property type="match status" value="1"/>
</dbReference>
<keyword evidence="1" id="KW-0862">Zinc</keyword>
<evidence type="ECO:0000313" key="4">
    <source>
        <dbReference type="EMBL" id="CAE0135420.1"/>
    </source>
</evidence>
<proteinExistence type="predicted"/>
<feature type="compositionally biased region" description="Basic and acidic residues" evidence="2">
    <location>
        <begin position="52"/>
        <end position="116"/>
    </location>
</feature>
<organism evidence="4">
    <name type="scientific">Haptolina ericina</name>
    <dbReference type="NCBI Taxonomy" id="156174"/>
    <lineage>
        <taxon>Eukaryota</taxon>
        <taxon>Haptista</taxon>
        <taxon>Haptophyta</taxon>
        <taxon>Prymnesiophyceae</taxon>
        <taxon>Prymnesiales</taxon>
        <taxon>Prymnesiaceae</taxon>
        <taxon>Haptolina</taxon>
    </lineage>
</organism>
<feature type="domain" description="RING-type" evidence="3">
    <location>
        <begin position="350"/>
        <end position="389"/>
    </location>
</feature>